<dbReference type="PANTHER" id="PTHR12553">
    <property type="entry name" value="ZINC PHOSPHODIESTERASE ELAC PROTEIN 2"/>
    <property type="match status" value="1"/>
</dbReference>
<protein>
    <recommendedName>
        <fullName evidence="7">Zinc phosphodiesterase ELAC protein 2</fullName>
        <ecNumber evidence="6">3.1.26.11</ecNumber>
    </recommendedName>
    <alternativeName>
        <fullName evidence="21">ElaC homolog protein 2</fullName>
    </alternativeName>
    <alternativeName>
        <fullName evidence="19">Ribonuclease Z 2</fullName>
    </alternativeName>
    <alternativeName>
        <fullName evidence="20">tRNA 3 endonuclease 2</fullName>
    </alternativeName>
    <alternativeName>
        <fullName evidence="18">tRNase Z 2</fullName>
    </alternativeName>
</protein>
<evidence type="ECO:0000256" key="2">
    <source>
        <dbReference type="ARBA" id="ARBA00001947"/>
    </source>
</evidence>
<comment type="function">
    <text evidence="22">Zinc phosphodiesterase, which displays mitochondrial tRNA 3'-processing endonuclease activity. Involved in tRNA maturation, by removing a 3'-trailer from precursor tRNA. Associates with mitochondrial DNA complexes at the nucleoids to initiate RNA processing and ribosome assembly.</text>
</comment>
<comment type="subunit">
    <text evidence="23">Homodimer. Interacts with PTCD1.</text>
</comment>
<evidence type="ECO:0000256" key="17">
    <source>
        <dbReference type="ARBA" id="ARBA00023242"/>
    </source>
</evidence>
<accession>A0A1B6CJ62</accession>
<evidence type="ECO:0000256" key="3">
    <source>
        <dbReference type="ARBA" id="ARBA00004123"/>
    </source>
</evidence>
<dbReference type="Gene3D" id="3.60.15.10">
    <property type="entry name" value="Ribonuclease Z/Hydroxyacylglutathione hydrolase-like"/>
    <property type="match status" value="2"/>
</dbReference>
<evidence type="ECO:0000256" key="5">
    <source>
        <dbReference type="ARBA" id="ARBA00007823"/>
    </source>
</evidence>
<evidence type="ECO:0000256" key="1">
    <source>
        <dbReference type="ARBA" id="ARBA00000402"/>
    </source>
</evidence>
<dbReference type="EC" id="3.1.26.11" evidence="6"/>
<comment type="similarity">
    <text evidence="5">Belongs to the RNase Z family.</text>
</comment>
<evidence type="ECO:0000256" key="4">
    <source>
        <dbReference type="ARBA" id="ARBA00004305"/>
    </source>
</evidence>
<keyword evidence="14" id="KW-0862">Zinc</keyword>
<dbReference type="GO" id="GO:1990180">
    <property type="term" value="P:mitochondrial tRNA 3'-end processing"/>
    <property type="evidence" value="ECO:0007669"/>
    <property type="project" value="TreeGrafter"/>
</dbReference>
<keyword evidence="16" id="KW-0496">Mitochondrion</keyword>
<dbReference type="FunFam" id="3.60.15.10:FF:000014">
    <property type="entry name" value="Zinc phosphodiesterase ELAC protein 2"/>
    <property type="match status" value="1"/>
</dbReference>
<comment type="subcellular location">
    <subcellularLocation>
        <location evidence="4">Mitochondrion matrix</location>
    </subcellularLocation>
    <subcellularLocation>
        <location evidence="3">Nucleus</location>
    </subcellularLocation>
</comment>
<keyword evidence="8" id="KW-0597">Phosphoprotein</keyword>
<evidence type="ECO:0000256" key="19">
    <source>
        <dbReference type="ARBA" id="ARBA00030729"/>
    </source>
</evidence>
<evidence type="ECO:0000259" key="24">
    <source>
        <dbReference type="Pfam" id="PF13691"/>
    </source>
</evidence>
<keyword evidence="15" id="KW-0809">Transit peptide</keyword>
<keyword evidence="10" id="KW-0540">Nuclease</keyword>
<keyword evidence="13" id="KW-0378">Hydrolase</keyword>
<dbReference type="GO" id="GO:0005634">
    <property type="term" value="C:nucleus"/>
    <property type="evidence" value="ECO:0007669"/>
    <property type="project" value="UniProtKB-SubCell"/>
</dbReference>
<proteinExistence type="inferred from homology"/>
<reference evidence="25" key="1">
    <citation type="submission" date="2015-12" db="EMBL/GenBank/DDBJ databases">
        <title>De novo transcriptome assembly of four potential Pierce s Disease insect vectors from Arizona vineyards.</title>
        <authorList>
            <person name="Tassone E.E."/>
        </authorList>
    </citation>
    <scope>NUCLEOTIDE SEQUENCE</scope>
</reference>
<sequence>MNIIYNSYFCRITSHFYLLSRFNSSIKRNLNDILLKMPKEVAHTATLKNQRLKLKEKNIKYTPSTVTLQVLGSGAYGAPRSLYLFTDQTKYLFNCGEGTQRLAHEHKMKLSKLEHIFITYPTWENIGGLPGVALTIQDVGVPQFILHGPSGIDELFESTRKFVVLRDLTVKMAECKKEKVYQDNVMKVHYVPIYNKQKLQHKSVVLQLDSDSSDDDVDYYAYAQGRQPLENQMLRAKRKRHDKNSDKKRRCLDLVPGSMSMAYICRLNNRPGTLLLEACVEHGVPPGPLLGRLKAGEDVTLKDGRIVRSIDVKEPDDPGAVFIVVECPSEDFLDSLLEEESFSLYQTSNCENDIPFIVVHFTPSQVMLHPRYKEWMSRFQMSTHHLIVNESNSCMGSVAVHRIQCKLNILDSSIFPLLCDQGLFKNNGSPCDKNKLCEELSKDISVCKGETIGTYQLRPLKSINSTPQLTLSRNQFIEETVAIEGLNEELAKYKEKVAELKNNTLYGEYPKIVFLGTGSCIPNKTRNTSGILLHMSASECMLLDCGEATFGQLVRYYGVTESENIFKKLVAIYVSHLHADHHIGLIGLLKARTRATLNHPRPLYLFAPKQIMKWLNLYNFIFEHVLEDLVIVPLGDLDFRDVTLPSNIRLAIMDDLHMMSILTCPVNHCLNSFGVALRHNDGWKITYSGDTMPCDLLTQLGEGSDLLIHEATMEDELENEAKIKMHSTTSQAIKVGQDMNAKFTLLTHFSQRYSKLPRFNDIFSGNVGIAFDNMEVDLNSLQKLPLMYPVLKLMFAEHYEELEQKAFRRQLKQSMLPNSPDP</sequence>
<evidence type="ECO:0000256" key="16">
    <source>
        <dbReference type="ARBA" id="ARBA00023128"/>
    </source>
</evidence>
<evidence type="ECO:0000256" key="23">
    <source>
        <dbReference type="ARBA" id="ARBA00047136"/>
    </source>
</evidence>
<dbReference type="CDD" id="cd07718">
    <property type="entry name" value="RNaseZ_ELAC1_ELAC2-C-term-like_MBL-fold"/>
    <property type="match status" value="1"/>
</dbReference>
<evidence type="ECO:0000256" key="8">
    <source>
        <dbReference type="ARBA" id="ARBA00022553"/>
    </source>
</evidence>
<keyword evidence="11" id="KW-0479">Metal-binding</keyword>
<evidence type="ECO:0000256" key="21">
    <source>
        <dbReference type="ARBA" id="ARBA00032616"/>
    </source>
</evidence>
<keyword evidence="12" id="KW-0255">Endonuclease</keyword>
<dbReference type="InterPro" id="IPR047151">
    <property type="entry name" value="RNZ2-like"/>
</dbReference>
<dbReference type="Pfam" id="PF13691">
    <property type="entry name" value="Lactamase_B_4"/>
    <property type="match status" value="1"/>
</dbReference>
<dbReference type="PANTHER" id="PTHR12553:SF49">
    <property type="entry name" value="ZINC PHOSPHODIESTERASE ELAC PROTEIN 2"/>
    <property type="match status" value="1"/>
</dbReference>
<evidence type="ECO:0000256" key="13">
    <source>
        <dbReference type="ARBA" id="ARBA00022801"/>
    </source>
</evidence>
<evidence type="ECO:0000256" key="7">
    <source>
        <dbReference type="ARBA" id="ARBA00013357"/>
    </source>
</evidence>
<keyword evidence="9" id="KW-0819">tRNA processing</keyword>
<evidence type="ECO:0000256" key="6">
    <source>
        <dbReference type="ARBA" id="ARBA00012477"/>
    </source>
</evidence>
<evidence type="ECO:0000313" key="25">
    <source>
        <dbReference type="EMBL" id="JAS13499.1"/>
    </source>
</evidence>
<dbReference type="InterPro" id="IPR036866">
    <property type="entry name" value="RibonucZ/Hydroxyglut_hydro"/>
</dbReference>
<evidence type="ECO:0000256" key="9">
    <source>
        <dbReference type="ARBA" id="ARBA00022694"/>
    </source>
</evidence>
<evidence type="ECO:0000256" key="20">
    <source>
        <dbReference type="ARBA" id="ARBA00032104"/>
    </source>
</evidence>
<evidence type="ECO:0000256" key="22">
    <source>
        <dbReference type="ARBA" id="ARBA00046098"/>
    </source>
</evidence>
<comment type="catalytic activity">
    <reaction evidence="1">
        <text>Endonucleolytic cleavage of RNA, removing extra 3' nucleotides from tRNA precursor, generating 3' termini of tRNAs. A 3'-hydroxy group is left at the tRNA terminus and a 5'-phosphoryl group is left at the trailer molecule.</text>
        <dbReference type="EC" id="3.1.26.11"/>
    </reaction>
</comment>
<dbReference type="Pfam" id="PF23023">
    <property type="entry name" value="Anti-Pycsar_Apyc1"/>
    <property type="match status" value="1"/>
</dbReference>
<dbReference type="EMBL" id="GEDC01023799">
    <property type="protein sequence ID" value="JAS13499.1"/>
    <property type="molecule type" value="Transcribed_RNA"/>
</dbReference>
<name>A0A1B6CJ62_9HEMI</name>
<evidence type="ECO:0000256" key="18">
    <source>
        <dbReference type="ARBA" id="ARBA00030689"/>
    </source>
</evidence>
<feature type="domain" description="tRNase Z endonuclease" evidence="24">
    <location>
        <begin position="81"/>
        <end position="128"/>
    </location>
</feature>
<evidence type="ECO:0000256" key="12">
    <source>
        <dbReference type="ARBA" id="ARBA00022759"/>
    </source>
</evidence>
<dbReference type="GO" id="GO:0042645">
    <property type="term" value="C:mitochondrial nucleoid"/>
    <property type="evidence" value="ECO:0007669"/>
    <property type="project" value="UniProtKB-ARBA"/>
</dbReference>
<comment type="cofactor">
    <cofactor evidence="2">
        <name>Zn(2+)</name>
        <dbReference type="ChEBI" id="CHEBI:29105"/>
    </cofactor>
</comment>
<dbReference type="GO" id="GO:0046872">
    <property type="term" value="F:metal ion binding"/>
    <property type="evidence" value="ECO:0007669"/>
    <property type="project" value="UniProtKB-KW"/>
</dbReference>
<keyword evidence="17" id="KW-0539">Nucleus</keyword>
<evidence type="ECO:0000256" key="14">
    <source>
        <dbReference type="ARBA" id="ARBA00022833"/>
    </source>
</evidence>
<dbReference type="SUPFAM" id="SSF56281">
    <property type="entry name" value="Metallo-hydrolase/oxidoreductase"/>
    <property type="match status" value="2"/>
</dbReference>
<evidence type="ECO:0000256" key="15">
    <source>
        <dbReference type="ARBA" id="ARBA00022946"/>
    </source>
</evidence>
<evidence type="ECO:0000256" key="10">
    <source>
        <dbReference type="ARBA" id="ARBA00022722"/>
    </source>
</evidence>
<gene>
    <name evidence="25" type="ORF">g.21058</name>
</gene>
<organism evidence="25">
    <name type="scientific">Clastoptera arizonana</name>
    <name type="common">Arizona spittle bug</name>
    <dbReference type="NCBI Taxonomy" id="38151"/>
    <lineage>
        <taxon>Eukaryota</taxon>
        <taxon>Metazoa</taxon>
        <taxon>Ecdysozoa</taxon>
        <taxon>Arthropoda</taxon>
        <taxon>Hexapoda</taxon>
        <taxon>Insecta</taxon>
        <taxon>Pterygota</taxon>
        <taxon>Neoptera</taxon>
        <taxon>Paraneoptera</taxon>
        <taxon>Hemiptera</taxon>
        <taxon>Auchenorrhyncha</taxon>
        <taxon>Cercopoidea</taxon>
        <taxon>Clastopteridae</taxon>
        <taxon>Clastoptera</taxon>
    </lineage>
</organism>
<dbReference type="AlphaFoldDB" id="A0A1B6CJ62"/>
<dbReference type="GO" id="GO:0042781">
    <property type="term" value="F:3'-tRNA processing endoribonuclease activity"/>
    <property type="evidence" value="ECO:0007669"/>
    <property type="project" value="UniProtKB-EC"/>
</dbReference>
<evidence type="ECO:0000256" key="11">
    <source>
        <dbReference type="ARBA" id="ARBA00022723"/>
    </source>
</evidence>
<dbReference type="InterPro" id="IPR027794">
    <property type="entry name" value="tRNase_Z_dom"/>
</dbReference>